<name>A0A5E4BGK0_MARMO</name>
<reference evidence="2" key="2">
    <citation type="submission" date="2020-08" db="EMBL/GenBank/DDBJ databases">
        <authorList>
            <person name="Shumante A."/>
            <person name="Zimin A.V."/>
            <person name="Puiu D."/>
            <person name="Salzberg S.L."/>
        </authorList>
    </citation>
    <scope>NUCLEOTIDE SEQUENCE</scope>
    <source>
        <strain evidence="2">WC2-LM</strain>
        <tissue evidence="2">Liver</tissue>
    </source>
</reference>
<protein>
    <recommendedName>
        <fullName evidence="5">Secreted protein</fullName>
    </recommendedName>
</protein>
<evidence type="ECO:0000313" key="2">
    <source>
        <dbReference type="EMBL" id="KAF7486351.1"/>
    </source>
</evidence>
<dbReference type="Proteomes" id="UP000662637">
    <property type="component" value="Unassembled WGS sequence"/>
</dbReference>
<evidence type="ECO:0008006" key="5">
    <source>
        <dbReference type="Google" id="ProtNLM"/>
    </source>
</evidence>
<keyword evidence="4" id="KW-1185">Reference proteome</keyword>
<reference evidence="3 4" key="1">
    <citation type="submission" date="2019-04" db="EMBL/GenBank/DDBJ databases">
        <authorList>
            <person name="Alioto T."/>
            <person name="Alioto T."/>
        </authorList>
    </citation>
    <scope>NUCLEOTIDE SEQUENCE [LARGE SCALE GENOMIC DNA]</scope>
</reference>
<gene>
    <name evidence="2" type="ORF">GHT09_001409</name>
    <name evidence="3" type="ORF">MONAX_5E012040</name>
</gene>
<feature type="signal peptide" evidence="1">
    <location>
        <begin position="1"/>
        <end position="29"/>
    </location>
</feature>
<proteinExistence type="predicted"/>
<dbReference type="EMBL" id="WJEC01000041">
    <property type="protein sequence ID" value="KAF7486351.1"/>
    <property type="molecule type" value="Genomic_DNA"/>
</dbReference>
<evidence type="ECO:0000256" key="1">
    <source>
        <dbReference type="SAM" id="SignalP"/>
    </source>
</evidence>
<dbReference type="EMBL" id="CABDUW010000443">
    <property type="protein sequence ID" value="VTJ68823.1"/>
    <property type="molecule type" value="Genomic_DNA"/>
</dbReference>
<dbReference type="AlphaFoldDB" id="A0A5E4BGK0"/>
<organism evidence="3 4">
    <name type="scientific">Marmota monax</name>
    <name type="common">Woodchuck</name>
    <dbReference type="NCBI Taxonomy" id="9995"/>
    <lineage>
        <taxon>Eukaryota</taxon>
        <taxon>Metazoa</taxon>
        <taxon>Chordata</taxon>
        <taxon>Craniata</taxon>
        <taxon>Vertebrata</taxon>
        <taxon>Euteleostomi</taxon>
        <taxon>Mammalia</taxon>
        <taxon>Eutheria</taxon>
        <taxon>Euarchontoglires</taxon>
        <taxon>Glires</taxon>
        <taxon>Rodentia</taxon>
        <taxon>Sciuromorpha</taxon>
        <taxon>Sciuridae</taxon>
        <taxon>Xerinae</taxon>
        <taxon>Marmotini</taxon>
        <taxon>Marmota</taxon>
    </lineage>
</organism>
<evidence type="ECO:0000313" key="3">
    <source>
        <dbReference type="EMBL" id="VTJ68823.1"/>
    </source>
</evidence>
<accession>A0A5E4BGK0</accession>
<sequence length="139" mass="15466">MVLARRMWPYTPATLVLGWTVILRVKVHPGPVSRPGSRVPRVWPWPWNSHCLLGEPDSSLYHVLQTRHYQVSPAPSCYICLLHFPCESVQLSRTGGCSELCWPAEPDCGGSKMLKRLLKHKCILPGSVVHAYNPSGLGG</sequence>
<evidence type="ECO:0000313" key="4">
    <source>
        <dbReference type="Proteomes" id="UP000335636"/>
    </source>
</evidence>
<dbReference type="Proteomes" id="UP000335636">
    <property type="component" value="Unassembled WGS sequence"/>
</dbReference>
<feature type="chain" id="PRO_5036367732" description="Secreted protein" evidence="1">
    <location>
        <begin position="30"/>
        <end position="139"/>
    </location>
</feature>
<keyword evidence="1" id="KW-0732">Signal</keyword>